<evidence type="ECO:0000313" key="2">
    <source>
        <dbReference type="EMBL" id="KAF6025197.1"/>
    </source>
</evidence>
<comment type="caution">
    <text evidence="2">The sequence shown here is derived from an EMBL/GenBank/DDBJ whole genome shotgun (WGS) entry which is preliminary data.</text>
</comment>
<feature type="compositionally biased region" description="Basic residues" evidence="1">
    <location>
        <begin position="29"/>
        <end position="39"/>
    </location>
</feature>
<sequence length="89" mass="9719">MFIAPPPLTQSSTHSASPPSISKSESRKPAKSRVKKFWNKGKTNSKLNADNKPLSLSQPNLAALDRDAEVKPITMYEMSIGHSLEGKGR</sequence>
<organism evidence="2 3">
    <name type="scientific">Bugula neritina</name>
    <name type="common">Brown bryozoan</name>
    <name type="synonym">Sertularia neritina</name>
    <dbReference type="NCBI Taxonomy" id="10212"/>
    <lineage>
        <taxon>Eukaryota</taxon>
        <taxon>Metazoa</taxon>
        <taxon>Spiralia</taxon>
        <taxon>Lophotrochozoa</taxon>
        <taxon>Bryozoa</taxon>
        <taxon>Gymnolaemata</taxon>
        <taxon>Cheilostomatida</taxon>
        <taxon>Flustrina</taxon>
        <taxon>Buguloidea</taxon>
        <taxon>Bugulidae</taxon>
        <taxon>Bugula</taxon>
    </lineage>
</organism>
<dbReference type="EMBL" id="VXIV02002487">
    <property type="protein sequence ID" value="KAF6025197.1"/>
    <property type="molecule type" value="Genomic_DNA"/>
</dbReference>
<feature type="region of interest" description="Disordered" evidence="1">
    <location>
        <begin position="1"/>
        <end position="54"/>
    </location>
</feature>
<proteinExistence type="predicted"/>
<accession>A0A7J7JGQ0</accession>
<keyword evidence="3" id="KW-1185">Reference proteome</keyword>
<protein>
    <submittedName>
        <fullName evidence="2">Uncharacterized protein</fullName>
    </submittedName>
</protein>
<feature type="compositionally biased region" description="Low complexity" evidence="1">
    <location>
        <begin position="11"/>
        <end position="23"/>
    </location>
</feature>
<evidence type="ECO:0000313" key="3">
    <source>
        <dbReference type="Proteomes" id="UP000593567"/>
    </source>
</evidence>
<gene>
    <name evidence="2" type="ORF">EB796_016508</name>
</gene>
<name>A0A7J7JGQ0_BUGNE</name>
<dbReference type="Proteomes" id="UP000593567">
    <property type="component" value="Unassembled WGS sequence"/>
</dbReference>
<evidence type="ECO:0000256" key="1">
    <source>
        <dbReference type="SAM" id="MobiDB-lite"/>
    </source>
</evidence>
<dbReference type="AlphaFoldDB" id="A0A7J7JGQ0"/>
<feature type="compositionally biased region" description="Polar residues" evidence="1">
    <location>
        <begin position="41"/>
        <end position="54"/>
    </location>
</feature>
<reference evidence="2" key="1">
    <citation type="submission" date="2020-06" db="EMBL/GenBank/DDBJ databases">
        <title>Draft genome of Bugula neritina, a colonial animal packing powerful symbionts and potential medicines.</title>
        <authorList>
            <person name="Rayko M."/>
        </authorList>
    </citation>
    <scope>NUCLEOTIDE SEQUENCE [LARGE SCALE GENOMIC DNA]</scope>
    <source>
        <strain evidence="2">Kwan_BN1</strain>
    </source>
</reference>